<dbReference type="Gene3D" id="2.60.40.3110">
    <property type="match status" value="1"/>
</dbReference>
<dbReference type="STRING" id="1926881.BTJ39_09015"/>
<dbReference type="InterPro" id="IPR025949">
    <property type="entry name" value="PapC-like_C"/>
</dbReference>
<keyword evidence="4" id="KW-1134">Transmembrane beta strand</keyword>
<dbReference type="NCBIfam" id="NF011740">
    <property type="entry name" value="PRK15193.1"/>
    <property type="match status" value="1"/>
</dbReference>
<dbReference type="Gene3D" id="2.60.40.2070">
    <property type="match status" value="1"/>
</dbReference>
<dbReference type="Proteomes" id="UP000190667">
    <property type="component" value="Unassembled WGS sequence"/>
</dbReference>
<organism evidence="12 13">
    <name type="scientific">Izhakiella australiensis</name>
    <dbReference type="NCBI Taxonomy" id="1926881"/>
    <lineage>
        <taxon>Bacteria</taxon>
        <taxon>Pseudomonadati</taxon>
        <taxon>Pseudomonadota</taxon>
        <taxon>Gammaproteobacteria</taxon>
        <taxon>Enterobacterales</taxon>
        <taxon>Erwiniaceae</taxon>
        <taxon>Izhakiella</taxon>
    </lineage>
</organism>
<evidence type="ECO:0000256" key="1">
    <source>
        <dbReference type="ARBA" id="ARBA00004571"/>
    </source>
</evidence>
<dbReference type="FunFam" id="2.60.40.2610:FF:000001">
    <property type="entry name" value="Outer membrane fimbrial usher protein"/>
    <property type="match status" value="1"/>
</dbReference>
<dbReference type="Pfam" id="PF00577">
    <property type="entry name" value="Usher"/>
    <property type="match status" value="1"/>
</dbReference>
<comment type="caution">
    <text evidence="12">The sequence shown here is derived from an EMBL/GenBank/DDBJ whole genome shotgun (WGS) entry which is preliminary data.</text>
</comment>
<keyword evidence="13" id="KW-1185">Reference proteome</keyword>
<evidence type="ECO:0000256" key="4">
    <source>
        <dbReference type="ARBA" id="ARBA00022452"/>
    </source>
</evidence>
<reference evidence="12 13" key="1">
    <citation type="submission" date="2016-12" db="EMBL/GenBank/DDBJ databases">
        <title>Izhakiella australiana sp. nov. of genus Izhakiella isolated from Australian desert.</title>
        <authorList>
            <person name="Ji M."/>
        </authorList>
    </citation>
    <scope>NUCLEOTIDE SEQUENCE [LARGE SCALE GENOMIC DNA]</scope>
    <source>
        <strain evidence="12 13">D4N98</strain>
    </source>
</reference>
<dbReference type="GO" id="GO:0009279">
    <property type="term" value="C:cell outer membrane"/>
    <property type="evidence" value="ECO:0007669"/>
    <property type="project" value="UniProtKB-SubCell"/>
</dbReference>
<evidence type="ECO:0000256" key="6">
    <source>
        <dbReference type="ARBA" id="ARBA00022729"/>
    </source>
</evidence>
<dbReference type="PROSITE" id="PS01151">
    <property type="entry name" value="FIMBRIAL_USHER"/>
    <property type="match status" value="1"/>
</dbReference>
<evidence type="ECO:0000256" key="2">
    <source>
        <dbReference type="ARBA" id="ARBA00008064"/>
    </source>
</evidence>
<feature type="domain" description="PapC N-terminal" evidence="11">
    <location>
        <begin position="36"/>
        <end position="191"/>
    </location>
</feature>
<dbReference type="Pfam" id="PF13954">
    <property type="entry name" value="PapC_N"/>
    <property type="match status" value="1"/>
</dbReference>
<protein>
    <submittedName>
        <fullName evidence="12">Fimbrial protein</fullName>
    </submittedName>
</protein>
<keyword evidence="8 9" id="KW-0998">Cell outer membrane</keyword>
<dbReference type="Gene3D" id="3.10.20.410">
    <property type="match status" value="1"/>
</dbReference>
<dbReference type="InterPro" id="IPR037224">
    <property type="entry name" value="PapC_N_sf"/>
</dbReference>
<dbReference type="EMBL" id="MRUL01000004">
    <property type="protein sequence ID" value="OON40605.1"/>
    <property type="molecule type" value="Genomic_DNA"/>
</dbReference>
<dbReference type="Pfam" id="PF13953">
    <property type="entry name" value="PapC_C"/>
    <property type="match status" value="1"/>
</dbReference>
<name>A0A1S8YP34_9GAMM</name>
<evidence type="ECO:0000256" key="7">
    <source>
        <dbReference type="ARBA" id="ARBA00023136"/>
    </source>
</evidence>
<evidence type="ECO:0000259" key="11">
    <source>
        <dbReference type="Pfam" id="PF13954"/>
    </source>
</evidence>
<evidence type="ECO:0000313" key="12">
    <source>
        <dbReference type="EMBL" id="OON40605.1"/>
    </source>
</evidence>
<keyword evidence="7 9" id="KW-0472">Membrane</keyword>
<keyword evidence="6" id="KW-0732">Signal</keyword>
<dbReference type="PANTHER" id="PTHR30451:SF6">
    <property type="entry name" value="OUTER MEMBRANE USHER PROTEIN SFMD"/>
    <property type="match status" value="1"/>
</dbReference>
<dbReference type="GO" id="GO:0009297">
    <property type="term" value="P:pilus assembly"/>
    <property type="evidence" value="ECO:0007669"/>
    <property type="project" value="InterPro"/>
</dbReference>
<dbReference type="InterPro" id="IPR043142">
    <property type="entry name" value="PapC-like_C_sf"/>
</dbReference>
<evidence type="ECO:0000256" key="8">
    <source>
        <dbReference type="ARBA" id="ARBA00023237"/>
    </source>
</evidence>
<dbReference type="PANTHER" id="PTHR30451">
    <property type="entry name" value="OUTER MEMBRANE USHER PROTEIN"/>
    <property type="match status" value="1"/>
</dbReference>
<evidence type="ECO:0000313" key="13">
    <source>
        <dbReference type="Proteomes" id="UP000190667"/>
    </source>
</evidence>
<dbReference type="Gene3D" id="2.60.40.2610">
    <property type="entry name" value="Outer membrane usher protein FimD, plug domain"/>
    <property type="match status" value="1"/>
</dbReference>
<comment type="subcellular location">
    <subcellularLocation>
        <location evidence="1 9">Cell outer membrane</location>
        <topology evidence="1 9">Multi-pass membrane protein</topology>
    </subcellularLocation>
</comment>
<dbReference type="AlphaFoldDB" id="A0A1S8YP34"/>
<evidence type="ECO:0000256" key="3">
    <source>
        <dbReference type="ARBA" id="ARBA00022448"/>
    </source>
</evidence>
<dbReference type="InterPro" id="IPR018030">
    <property type="entry name" value="Fimbrial_membr_usher_CS"/>
</dbReference>
<sequence length="864" mass="95305">MLCTRDRRQSVVRQANGLVVLSFIALWNTTVRAENYFNPVFLSEDLSNVADLSRFEENHRQAPGIYRTDVYLNGNFIATGDVRFIALQQATRQTEAQAKRSGGLIPCMDMNWLEQLGTNLDAFPELKKYKPQQCIALQDAIPDAQTDFNFARLRLDISLPQAALKHDADGFIPYEKWDNGIPALLLNYMFSGDRTRNEQSYYLNLQSGLNLGPWRLRNTGAWSYNQGANQHLSRWRNVSTYLQRAIVSLKSTFIAGDSNSSGDLFDSNGFRGVRLYSVDSMYPYSLQGYAPTVRGIARTHAKVIIRQNGYIVYQSYVPPGPFVINDMNATVSSGNFDVSIEESDGSRQSYTVPYSAVPMLQREGRMKYDIVAGTYRSGSDEKNTPFYLQGTLIAGLRGDFTIYGGMQQSADYHAYMLGGGKNLGILGAVSLDITDAQSKLADGSRYRGQSLRMLYAKTLNHWGTNFQLLGYRYSTQGFYTLNEVTYKRTQGYEIASGERGDDGLPALTTYHNLRYSKQYQLQVNISQSLGDYGSLYFSGNRQTYWHGAGSMLWYQLGYASAWQGINYALSLSWNKSGAAGGSNRVMALNLSMPISLLVGSRSSLANRSYATFNANHDGGGSSWQSGIGGTLLADNNLSYNLAGGDNSAHRGSGSLSANWQSTYGNLSGGYNYARDFSQLNWQLSGGIVGHADGITFSQPLGDTNVLIRAPGAAGVKVENQTGVRTDWRGYTVLPYATVYRYNRIALDTNTLGDHTDIENNVMRVVPVQGALVRASFNTRIGVRALITLRHQGKAVPFGADVKEMNSGIQSMVGADGQAYLSGLPFKGRLEVTWGKSLESRCHADYQLTAESLNKAVSLIALDCG</sequence>
<gene>
    <name evidence="12" type="ORF">BTJ39_09015</name>
</gene>
<dbReference type="NCBIfam" id="NF011745">
    <property type="entry name" value="PRK15198.1"/>
    <property type="match status" value="1"/>
</dbReference>
<accession>A0A1S8YP34</accession>
<dbReference type="InterPro" id="IPR000015">
    <property type="entry name" value="Fimb_usher"/>
</dbReference>
<comment type="similarity">
    <text evidence="2 9">Belongs to the fimbrial export usher family.</text>
</comment>
<keyword evidence="9" id="KW-1029">Fimbrium biogenesis</keyword>
<evidence type="ECO:0000256" key="9">
    <source>
        <dbReference type="RuleBase" id="RU003884"/>
    </source>
</evidence>
<keyword evidence="5 9" id="KW-0812">Transmembrane</keyword>
<keyword evidence="3 9" id="KW-0813">Transport</keyword>
<evidence type="ECO:0000259" key="10">
    <source>
        <dbReference type="Pfam" id="PF13953"/>
    </source>
</evidence>
<dbReference type="SUPFAM" id="SSF141729">
    <property type="entry name" value="FimD N-terminal domain-like"/>
    <property type="match status" value="1"/>
</dbReference>
<feature type="domain" description="PapC-like C-terminal" evidence="10">
    <location>
        <begin position="785"/>
        <end position="848"/>
    </location>
</feature>
<dbReference type="InterPro" id="IPR042186">
    <property type="entry name" value="FimD_plug_dom"/>
</dbReference>
<proteinExistence type="inferred from homology"/>
<dbReference type="FunFam" id="2.60.40.3110:FF:000001">
    <property type="entry name" value="Putative fimbrial outer membrane usher"/>
    <property type="match status" value="1"/>
</dbReference>
<dbReference type="GO" id="GO:0015473">
    <property type="term" value="F:fimbrial usher porin activity"/>
    <property type="evidence" value="ECO:0007669"/>
    <property type="project" value="InterPro"/>
</dbReference>
<dbReference type="InterPro" id="IPR025885">
    <property type="entry name" value="PapC_N"/>
</dbReference>
<evidence type="ECO:0000256" key="5">
    <source>
        <dbReference type="ARBA" id="ARBA00022692"/>
    </source>
</evidence>